<comment type="catalytic activity">
    <reaction evidence="8">
        <text>L-threonyl-[protein] + ATP = O-phospho-L-threonyl-[protein] + ADP + H(+)</text>
        <dbReference type="Rhea" id="RHEA:46608"/>
        <dbReference type="Rhea" id="RHEA-COMP:11060"/>
        <dbReference type="Rhea" id="RHEA-COMP:11605"/>
        <dbReference type="ChEBI" id="CHEBI:15378"/>
        <dbReference type="ChEBI" id="CHEBI:30013"/>
        <dbReference type="ChEBI" id="CHEBI:30616"/>
        <dbReference type="ChEBI" id="CHEBI:61977"/>
        <dbReference type="ChEBI" id="CHEBI:456216"/>
        <dbReference type="EC" id="2.7.11.1"/>
    </reaction>
</comment>
<feature type="binding site" evidence="10">
    <location>
        <position position="48"/>
    </location>
    <ligand>
        <name>ATP</name>
        <dbReference type="ChEBI" id="CHEBI:30616"/>
    </ligand>
</feature>
<keyword evidence="5 10" id="KW-0547">Nucleotide-binding</keyword>
<dbReference type="InterPro" id="IPR000719">
    <property type="entry name" value="Prot_kinase_dom"/>
</dbReference>
<dbReference type="FunFam" id="1.10.510.10:FF:000312">
    <property type="entry name" value="Serine/threonine-protein kinase OXI1"/>
    <property type="match status" value="1"/>
</dbReference>
<keyword evidence="3 11" id="KW-0723">Serine/threonine-protein kinase</keyword>
<evidence type="ECO:0000256" key="4">
    <source>
        <dbReference type="ARBA" id="ARBA00022679"/>
    </source>
</evidence>
<dbReference type="AlphaFoldDB" id="A0A8T3ADK1"/>
<dbReference type="PROSITE" id="PS00108">
    <property type="entry name" value="PROTEIN_KINASE_ST"/>
    <property type="match status" value="1"/>
</dbReference>
<dbReference type="EMBL" id="JAGYWB010000017">
    <property type="protein sequence ID" value="KAI0494208.1"/>
    <property type="molecule type" value="Genomic_DNA"/>
</dbReference>
<evidence type="ECO:0000256" key="8">
    <source>
        <dbReference type="ARBA" id="ARBA00047899"/>
    </source>
</evidence>
<name>A0A8T3ADK1_DENNO</name>
<feature type="domain" description="Protein kinase" evidence="12">
    <location>
        <begin position="19"/>
        <end position="319"/>
    </location>
</feature>
<dbReference type="EC" id="2.7.11.1" evidence="2"/>
<dbReference type="GO" id="GO:0005524">
    <property type="term" value="F:ATP binding"/>
    <property type="evidence" value="ECO:0007669"/>
    <property type="project" value="UniProtKB-UniRule"/>
</dbReference>
<sequence>MAERPNPPTPPATIELSDLTAASILGRGGNGIVFLVRHLTSGETLALKSISKPSSDADFRRIWFERDVLLELQHPLLPSLRGIVSTDKIVGFAIDYCPGGDLNTVRRCQTEKMFSLETIHFYAVEMVIALTHLHNLGIIYRDLKPENVLIQENGHIMLVDFDLSTKLPTSRSSPKTPFTRSETLPAKSKRKKLRSLFRCCSRHAGVTPDLPTGDPLLPSPAKSKSFVGTEEYVAPEIIVGKGHDFAVDWWGLGVILYEMLYARTPFRGQNRRETFRRILHESPDLVGKPMPLRDLIGRMLVKDPSKRITSEEIKRHEFFRGVDWDLVVDIARPPYIPVRKDWDEGIEGLEVEKIVEKVFEKALAAKETSVTEVRNYSINGDFTVF</sequence>
<keyword evidence="6" id="KW-0418">Kinase</keyword>
<proteinExistence type="inferred from homology"/>
<dbReference type="PROSITE" id="PS00107">
    <property type="entry name" value="PROTEIN_KINASE_ATP"/>
    <property type="match status" value="1"/>
</dbReference>
<dbReference type="OrthoDB" id="432483at2759"/>
<dbReference type="InterPro" id="IPR017441">
    <property type="entry name" value="Protein_kinase_ATP_BS"/>
</dbReference>
<gene>
    <name evidence="13" type="ORF">KFK09_024339</name>
</gene>
<dbReference type="Pfam" id="PF00069">
    <property type="entry name" value="Pkinase"/>
    <property type="match status" value="2"/>
</dbReference>
<dbReference type="Proteomes" id="UP000829196">
    <property type="component" value="Unassembled WGS sequence"/>
</dbReference>
<evidence type="ECO:0000313" key="14">
    <source>
        <dbReference type="Proteomes" id="UP000829196"/>
    </source>
</evidence>
<evidence type="ECO:0000256" key="1">
    <source>
        <dbReference type="ARBA" id="ARBA00009903"/>
    </source>
</evidence>
<evidence type="ECO:0000256" key="10">
    <source>
        <dbReference type="PROSITE-ProRule" id="PRU10141"/>
    </source>
</evidence>
<dbReference type="GO" id="GO:0004674">
    <property type="term" value="F:protein serine/threonine kinase activity"/>
    <property type="evidence" value="ECO:0007669"/>
    <property type="project" value="UniProtKB-KW"/>
</dbReference>
<accession>A0A8T3ADK1</accession>
<keyword evidence="14" id="KW-1185">Reference proteome</keyword>
<dbReference type="InterPro" id="IPR008271">
    <property type="entry name" value="Ser/Thr_kinase_AS"/>
</dbReference>
<keyword evidence="7 10" id="KW-0067">ATP-binding</keyword>
<keyword evidence="4" id="KW-0808">Transferase</keyword>
<dbReference type="PANTHER" id="PTHR45637">
    <property type="entry name" value="FLIPPASE KINASE 1-RELATED"/>
    <property type="match status" value="1"/>
</dbReference>
<dbReference type="PROSITE" id="PS50011">
    <property type="entry name" value="PROTEIN_KINASE_DOM"/>
    <property type="match status" value="1"/>
</dbReference>
<dbReference type="Gene3D" id="1.10.510.10">
    <property type="entry name" value="Transferase(Phosphotransferase) domain 1"/>
    <property type="match status" value="2"/>
</dbReference>
<dbReference type="SMART" id="SM00220">
    <property type="entry name" value="S_TKc"/>
    <property type="match status" value="1"/>
</dbReference>
<dbReference type="InterPro" id="IPR011009">
    <property type="entry name" value="Kinase-like_dom_sf"/>
</dbReference>
<comment type="similarity">
    <text evidence="1">Belongs to the protein kinase superfamily. AGC Ser/Thr protein kinase family.</text>
</comment>
<dbReference type="Gene3D" id="3.30.200.20">
    <property type="entry name" value="Phosphorylase Kinase, domain 1"/>
    <property type="match status" value="1"/>
</dbReference>
<evidence type="ECO:0000256" key="3">
    <source>
        <dbReference type="ARBA" id="ARBA00022527"/>
    </source>
</evidence>
<evidence type="ECO:0000256" key="5">
    <source>
        <dbReference type="ARBA" id="ARBA00022741"/>
    </source>
</evidence>
<dbReference type="FunFam" id="1.10.510.10:FF:000294">
    <property type="entry name" value="Serine/threonine-protein kinase OXI1"/>
    <property type="match status" value="1"/>
</dbReference>
<evidence type="ECO:0000259" key="12">
    <source>
        <dbReference type="PROSITE" id="PS50011"/>
    </source>
</evidence>
<evidence type="ECO:0000313" key="13">
    <source>
        <dbReference type="EMBL" id="KAI0494208.1"/>
    </source>
</evidence>
<comment type="caution">
    <text evidence="13">The sequence shown here is derived from an EMBL/GenBank/DDBJ whole genome shotgun (WGS) entry which is preliminary data.</text>
</comment>
<dbReference type="SUPFAM" id="SSF56112">
    <property type="entry name" value="Protein kinase-like (PK-like)"/>
    <property type="match status" value="1"/>
</dbReference>
<evidence type="ECO:0000256" key="9">
    <source>
        <dbReference type="ARBA" id="ARBA00048679"/>
    </source>
</evidence>
<dbReference type="SMR" id="A0A8T3ADK1"/>
<evidence type="ECO:0000256" key="7">
    <source>
        <dbReference type="ARBA" id="ARBA00022840"/>
    </source>
</evidence>
<protein>
    <recommendedName>
        <fullName evidence="2">non-specific serine/threonine protein kinase</fullName>
        <ecNumber evidence="2">2.7.11.1</ecNumber>
    </recommendedName>
</protein>
<comment type="catalytic activity">
    <reaction evidence="9">
        <text>L-seryl-[protein] + ATP = O-phospho-L-seryl-[protein] + ADP + H(+)</text>
        <dbReference type="Rhea" id="RHEA:17989"/>
        <dbReference type="Rhea" id="RHEA-COMP:9863"/>
        <dbReference type="Rhea" id="RHEA-COMP:11604"/>
        <dbReference type="ChEBI" id="CHEBI:15378"/>
        <dbReference type="ChEBI" id="CHEBI:29999"/>
        <dbReference type="ChEBI" id="CHEBI:30616"/>
        <dbReference type="ChEBI" id="CHEBI:83421"/>
        <dbReference type="ChEBI" id="CHEBI:456216"/>
        <dbReference type="EC" id="2.7.11.1"/>
    </reaction>
</comment>
<evidence type="ECO:0000256" key="6">
    <source>
        <dbReference type="ARBA" id="ARBA00022777"/>
    </source>
</evidence>
<reference evidence="13" key="1">
    <citation type="journal article" date="2022" name="Front. Genet.">
        <title>Chromosome-Scale Assembly of the Dendrobium nobile Genome Provides Insights Into the Molecular Mechanism of the Biosynthesis of the Medicinal Active Ingredient of Dendrobium.</title>
        <authorList>
            <person name="Xu Q."/>
            <person name="Niu S.-C."/>
            <person name="Li K.-L."/>
            <person name="Zheng P.-J."/>
            <person name="Zhang X.-J."/>
            <person name="Jia Y."/>
            <person name="Liu Y."/>
            <person name="Niu Y.-X."/>
            <person name="Yu L.-H."/>
            <person name="Chen D.-F."/>
            <person name="Zhang G.-Q."/>
        </authorList>
    </citation>
    <scope>NUCLEOTIDE SEQUENCE</scope>
    <source>
        <tissue evidence="13">Leaf</tissue>
    </source>
</reference>
<organism evidence="13 14">
    <name type="scientific">Dendrobium nobile</name>
    <name type="common">Orchid</name>
    <dbReference type="NCBI Taxonomy" id="94219"/>
    <lineage>
        <taxon>Eukaryota</taxon>
        <taxon>Viridiplantae</taxon>
        <taxon>Streptophyta</taxon>
        <taxon>Embryophyta</taxon>
        <taxon>Tracheophyta</taxon>
        <taxon>Spermatophyta</taxon>
        <taxon>Magnoliopsida</taxon>
        <taxon>Liliopsida</taxon>
        <taxon>Asparagales</taxon>
        <taxon>Orchidaceae</taxon>
        <taxon>Epidendroideae</taxon>
        <taxon>Malaxideae</taxon>
        <taxon>Dendrobiinae</taxon>
        <taxon>Dendrobium</taxon>
    </lineage>
</organism>
<evidence type="ECO:0000256" key="11">
    <source>
        <dbReference type="RuleBase" id="RU000304"/>
    </source>
</evidence>
<evidence type="ECO:0000256" key="2">
    <source>
        <dbReference type="ARBA" id="ARBA00012513"/>
    </source>
</evidence>